<dbReference type="InterPro" id="IPR015897">
    <property type="entry name" value="CHK_kinase-like"/>
</dbReference>
<dbReference type="AlphaFoldDB" id="A0A6P7G7N9"/>
<evidence type="ECO:0000313" key="2">
    <source>
        <dbReference type="RefSeq" id="XP_028145136.1"/>
    </source>
</evidence>
<dbReference type="SMART" id="SM00587">
    <property type="entry name" value="CHK"/>
    <property type="match status" value="1"/>
</dbReference>
<organism evidence="2">
    <name type="scientific">Diabrotica virgifera virgifera</name>
    <name type="common">western corn rootworm</name>
    <dbReference type="NCBI Taxonomy" id="50390"/>
    <lineage>
        <taxon>Eukaryota</taxon>
        <taxon>Metazoa</taxon>
        <taxon>Ecdysozoa</taxon>
        <taxon>Arthropoda</taxon>
        <taxon>Hexapoda</taxon>
        <taxon>Insecta</taxon>
        <taxon>Pterygota</taxon>
        <taxon>Neoptera</taxon>
        <taxon>Endopterygota</taxon>
        <taxon>Coleoptera</taxon>
        <taxon>Polyphaga</taxon>
        <taxon>Cucujiformia</taxon>
        <taxon>Chrysomeloidea</taxon>
        <taxon>Chrysomelidae</taxon>
        <taxon>Galerucinae</taxon>
        <taxon>Diabroticina</taxon>
        <taxon>Diabroticites</taxon>
        <taxon>Diabrotica</taxon>
    </lineage>
</organism>
<accession>A0A6P7G7N9</accession>
<protein>
    <submittedName>
        <fullName evidence="2">Uncharacterized protein LOC114338722</fullName>
    </submittedName>
</protein>
<dbReference type="PANTHER" id="PTHR11012">
    <property type="entry name" value="PROTEIN KINASE-LIKE DOMAIN-CONTAINING"/>
    <property type="match status" value="1"/>
</dbReference>
<dbReference type="InterPro" id="IPR011009">
    <property type="entry name" value="Kinase-like_dom_sf"/>
</dbReference>
<name>A0A6P7G7N9_DIAVI</name>
<dbReference type="SUPFAM" id="SSF56112">
    <property type="entry name" value="Protein kinase-like (PK-like)"/>
    <property type="match status" value="1"/>
</dbReference>
<feature type="domain" description="CHK kinase-like" evidence="1">
    <location>
        <begin position="120"/>
        <end position="321"/>
    </location>
</feature>
<dbReference type="PANTHER" id="PTHR11012:SF30">
    <property type="entry name" value="PROTEIN KINASE-LIKE DOMAIN-CONTAINING"/>
    <property type="match status" value="1"/>
</dbReference>
<dbReference type="InParanoid" id="A0A6P7G7N9"/>
<dbReference type="Pfam" id="PF02958">
    <property type="entry name" value="EcKL"/>
    <property type="match status" value="1"/>
</dbReference>
<dbReference type="RefSeq" id="XP_028145136.1">
    <property type="nucleotide sequence ID" value="XM_028289335.1"/>
</dbReference>
<gene>
    <name evidence="2" type="primary">LOC114338722</name>
</gene>
<evidence type="ECO:0000259" key="1">
    <source>
        <dbReference type="SMART" id="SM00587"/>
    </source>
</evidence>
<dbReference type="Gene3D" id="3.90.1200.10">
    <property type="match status" value="1"/>
</dbReference>
<sequence length="410" mass="47940">MEIVEEHRSLLDRIASENGFTNYEIIASPGSNKGDNFSGIITAVTIKNKEKSLDLILKSSRTFSKQSKEHHIHVYKREIFMYERIFKEFKKYQKEHNIQDPFESVPKYYSSFTEEGQHSLVLENLKSQQYQLWDKKVPMNPEHIKTVLIEYAKFHAVSLAMKHKNPELFETLLGETNLDNPMHKLFDGDNNEGRENIKSFFSATLSMGYKAVKDDVALTEYLKKYESVAFENMSKMRQPEYKIVVTHGDCWCNNFMFKYQDPNDKTKPQIIRVIDWQISSFGNPCEDLAYFFVANGSEEVLGDFQAYLHVYHDKLSSQLRNFNLDPEEIFPFSTFENHLKVFILHGLFLALLVMKVTLSDADEIPEHGEEGEKQTPDEILDLLSKEMKNMDVYSKRIKIVMNFLVKNHYL</sequence>
<dbReference type="InterPro" id="IPR004119">
    <property type="entry name" value="EcKL"/>
</dbReference>
<reference evidence="2" key="1">
    <citation type="submission" date="2025-08" db="UniProtKB">
        <authorList>
            <consortium name="RefSeq"/>
        </authorList>
    </citation>
    <scope>IDENTIFICATION</scope>
    <source>
        <tissue evidence="2">Whole insect</tissue>
    </source>
</reference>
<proteinExistence type="predicted"/>